<evidence type="ECO:0000256" key="3">
    <source>
        <dbReference type="ARBA" id="ARBA00022729"/>
    </source>
</evidence>
<sequence>MKKLFLLFVFLFMTSNLSAAELLVFAGAGMRIPLEELGENFSRETGIEVAFDFDGSGRLGSKMLMGIRPDLFIPGSDKWALKLKKEGLIDDCVAIAHHTPVIITPQGDHQVQSLSDLTLPEIEVALGDSRSAAIGRNNERLFALAGLDTTKMNIVARGINVKQLVSWVETGNVDAAIVWRADAVQSEQVETISIPADINQIDIIPICSLRTPAHPEEATRFWQYLLANAPAIFSKHGFKAIEL</sequence>
<evidence type="ECO:0000256" key="2">
    <source>
        <dbReference type="ARBA" id="ARBA00022723"/>
    </source>
</evidence>
<dbReference type="STRING" id="37625.SAMN05660420_01758"/>
<dbReference type="GO" id="GO:0015689">
    <property type="term" value="P:molybdate ion transport"/>
    <property type="evidence" value="ECO:0007669"/>
    <property type="project" value="InterPro"/>
</dbReference>
<comment type="similarity">
    <text evidence="1">Belongs to the bacterial solute-binding protein ModA family.</text>
</comment>
<dbReference type="AlphaFoldDB" id="A0A1H4A1J9"/>
<keyword evidence="2 4" id="KW-0479">Metal-binding</keyword>
<dbReference type="EMBL" id="FNQN01000004">
    <property type="protein sequence ID" value="SEA29688.1"/>
    <property type="molecule type" value="Genomic_DNA"/>
</dbReference>
<keyword evidence="3 5" id="KW-0732">Signal</keyword>
<dbReference type="Proteomes" id="UP000199409">
    <property type="component" value="Unassembled WGS sequence"/>
</dbReference>
<reference evidence="6 7" key="1">
    <citation type="submission" date="2016-10" db="EMBL/GenBank/DDBJ databases">
        <authorList>
            <person name="de Groot N.N."/>
        </authorList>
    </citation>
    <scope>NUCLEOTIDE SEQUENCE [LARGE SCALE GENOMIC DNA]</scope>
    <source>
        <strain evidence="6 7">DSM 7343</strain>
    </source>
</reference>
<dbReference type="SUPFAM" id="SSF53850">
    <property type="entry name" value="Periplasmic binding protein-like II"/>
    <property type="match status" value="1"/>
</dbReference>
<dbReference type="CDD" id="cd13517">
    <property type="entry name" value="PBP2_ModA3_like"/>
    <property type="match status" value="1"/>
</dbReference>
<dbReference type="PANTHER" id="PTHR30632">
    <property type="entry name" value="MOLYBDATE-BINDING PERIPLASMIC PROTEIN"/>
    <property type="match status" value="1"/>
</dbReference>
<accession>A0A1H4A1J9</accession>
<dbReference type="Pfam" id="PF13531">
    <property type="entry name" value="SBP_bac_11"/>
    <property type="match status" value="1"/>
</dbReference>
<feature type="binding site" evidence="4">
    <location>
        <position position="56"/>
    </location>
    <ligand>
        <name>molybdate</name>
        <dbReference type="ChEBI" id="CHEBI:36264"/>
    </ligand>
</feature>
<evidence type="ECO:0000313" key="6">
    <source>
        <dbReference type="EMBL" id="SEA29688.1"/>
    </source>
</evidence>
<dbReference type="InterPro" id="IPR005950">
    <property type="entry name" value="ModA"/>
</dbReference>
<dbReference type="PANTHER" id="PTHR30632:SF0">
    <property type="entry name" value="SULFATE-BINDING PROTEIN"/>
    <property type="match status" value="1"/>
</dbReference>
<protein>
    <submittedName>
        <fullName evidence="6">Molybdate transport system substrate-binding protein</fullName>
    </submittedName>
</protein>
<feature type="signal peptide" evidence="5">
    <location>
        <begin position="1"/>
        <end position="19"/>
    </location>
</feature>
<feature type="chain" id="PRO_5011593004" evidence="5">
    <location>
        <begin position="20"/>
        <end position="243"/>
    </location>
</feature>
<dbReference type="Gene3D" id="3.40.190.10">
    <property type="entry name" value="Periplasmic binding protein-like II"/>
    <property type="match status" value="2"/>
</dbReference>
<gene>
    <name evidence="6" type="ORF">SAMN05660420_01758</name>
</gene>
<feature type="binding site" evidence="4">
    <location>
        <position position="161"/>
    </location>
    <ligand>
        <name>molybdate</name>
        <dbReference type="ChEBI" id="CHEBI:36264"/>
    </ligand>
</feature>
<evidence type="ECO:0000256" key="1">
    <source>
        <dbReference type="ARBA" id="ARBA00009175"/>
    </source>
</evidence>
<proteinExistence type="inferred from homology"/>
<evidence type="ECO:0000313" key="7">
    <source>
        <dbReference type="Proteomes" id="UP000199409"/>
    </source>
</evidence>
<dbReference type="GO" id="GO:0030973">
    <property type="term" value="F:molybdate ion binding"/>
    <property type="evidence" value="ECO:0007669"/>
    <property type="project" value="TreeGrafter"/>
</dbReference>
<keyword evidence="7" id="KW-1185">Reference proteome</keyword>
<evidence type="ECO:0000256" key="5">
    <source>
        <dbReference type="SAM" id="SignalP"/>
    </source>
</evidence>
<evidence type="ECO:0000256" key="4">
    <source>
        <dbReference type="PIRSR" id="PIRSR004846-1"/>
    </source>
</evidence>
<dbReference type="InterPro" id="IPR050682">
    <property type="entry name" value="ModA/WtpA"/>
</dbReference>
<organism evidence="6 7">
    <name type="scientific">Desulfuromusa kysingii</name>
    <dbReference type="NCBI Taxonomy" id="37625"/>
    <lineage>
        <taxon>Bacteria</taxon>
        <taxon>Pseudomonadati</taxon>
        <taxon>Thermodesulfobacteriota</taxon>
        <taxon>Desulfuromonadia</taxon>
        <taxon>Desulfuromonadales</taxon>
        <taxon>Geopsychrobacteraceae</taxon>
        <taxon>Desulfuromusa</taxon>
    </lineage>
</organism>
<name>A0A1H4A1J9_9BACT</name>
<dbReference type="NCBIfam" id="TIGR01256">
    <property type="entry name" value="modA"/>
    <property type="match status" value="1"/>
</dbReference>
<keyword evidence="4" id="KW-0500">Molybdenum</keyword>
<dbReference type="PIRSF" id="PIRSF004846">
    <property type="entry name" value="ModA"/>
    <property type="match status" value="1"/>
</dbReference>
<dbReference type="GO" id="GO:0046872">
    <property type="term" value="F:metal ion binding"/>
    <property type="evidence" value="ECO:0007669"/>
    <property type="project" value="UniProtKB-KW"/>
</dbReference>